<name>A0A211ZQA9_9PROT</name>
<dbReference type="AlphaFoldDB" id="A0A211ZQA9"/>
<reference evidence="2" key="1">
    <citation type="submission" date="2017-05" db="EMBL/GenBank/DDBJ databases">
        <authorList>
            <person name="Macchi M."/>
            <person name="Festa S."/>
            <person name="Coppotelli B.M."/>
            <person name="Morelli I.S."/>
        </authorList>
    </citation>
    <scope>NUCLEOTIDE SEQUENCE [LARGE SCALE GENOMIC DNA]</scope>
    <source>
        <strain evidence="2">I</strain>
    </source>
</reference>
<evidence type="ECO:0000313" key="1">
    <source>
        <dbReference type="EMBL" id="OWJ67430.1"/>
    </source>
</evidence>
<organism evidence="1 2">
    <name type="scientific">Inquilinus limosus</name>
    <dbReference type="NCBI Taxonomy" id="171674"/>
    <lineage>
        <taxon>Bacteria</taxon>
        <taxon>Pseudomonadati</taxon>
        <taxon>Pseudomonadota</taxon>
        <taxon>Alphaproteobacteria</taxon>
        <taxon>Rhodospirillales</taxon>
        <taxon>Rhodospirillaceae</taxon>
        <taxon>Inquilinus</taxon>
    </lineage>
</organism>
<accession>A0A211ZQA9</accession>
<sequence length="79" mass="8736">MEGNMSEDLSLSEVFMAERDVLPIVVAAIAKQISIDLPRLSDDLEKAAQSIDLSGPYQERVRDLVEALAGRLRHISSRV</sequence>
<protein>
    <submittedName>
        <fullName evidence="1">Uncharacterized protein</fullName>
    </submittedName>
</protein>
<evidence type="ECO:0000313" key="2">
    <source>
        <dbReference type="Proteomes" id="UP000196655"/>
    </source>
</evidence>
<keyword evidence="2" id="KW-1185">Reference proteome</keyword>
<proteinExistence type="predicted"/>
<gene>
    <name evidence="1" type="ORF">BWR60_09495</name>
</gene>
<comment type="caution">
    <text evidence="1">The sequence shown here is derived from an EMBL/GenBank/DDBJ whole genome shotgun (WGS) entry which is preliminary data.</text>
</comment>
<dbReference type="EMBL" id="NHON01000013">
    <property type="protein sequence ID" value="OWJ67430.1"/>
    <property type="molecule type" value="Genomic_DNA"/>
</dbReference>
<dbReference type="Proteomes" id="UP000196655">
    <property type="component" value="Unassembled WGS sequence"/>
</dbReference>